<reference evidence="5 6" key="1">
    <citation type="submission" date="2019-02" db="EMBL/GenBank/DDBJ databases">
        <title>Deep-cultivation of Planctomycetes and their phenomic and genomic characterization uncovers novel biology.</title>
        <authorList>
            <person name="Wiegand S."/>
            <person name="Jogler M."/>
            <person name="Boedeker C."/>
            <person name="Pinto D."/>
            <person name="Vollmers J."/>
            <person name="Rivas-Marin E."/>
            <person name="Kohn T."/>
            <person name="Peeters S.H."/>
            <person name="Heuer A."/>
            <person name="Rast P."/>
            <person name="Oberbeckmann S."/>
            <person name="Bunk B."/>
            <person name="Jeske O."/>
            <person name="Meyerdierks A."/>
            <person name="Storesund J.E."/>
            <person name="Kallscheuer N."/>
            <person name="Luecker S."/>
            <person name="Lage O.M."/>
            <person name="Pohl T."/>
            <person name="Merkel B.J."/>
            <person name="Hornburger P."/>
            <person name="Mueller R.-W."/>
            <person name="Bruemmer F."/>
            <person name="Labrenz M."/>
            <person name="Spormann A.M."/>
            <person name="Op den Camp H."/>
            <person name="Overmann J."/>
            <person name="Amann R."/>
            <person name="Jetten M.S.M."/>
            <person name="Mascher T."/>
            <person name="Medema M.H."/>
            <person name="Devos D.P."/>
            <person name="Kaster A.-K."/>
            <person name="Ovreas L."/>
            <person name="Rohde M."/>
            <person name="Galperin M.Y."/>
            <person name="Jogler C."/>
        </authorList>
    </citation>
    <scope>NUCLEOTIDE SEQUENCE [LARGE SCALE GENOMIC DNA]</scope>
    <source>
        <strain evidence="5 6">Pla85_3_4</strain>
    </source>
</reference>
<dbReference type="Proteomes" id="UP000317648">
    <property type="component" value="Chromosome"/>
</dbReference>
<dbReference type="GO" id="GO:0003735">
    <property type="term" value="F:structural constituent of ribosome"/>
    <property type="evidence" value="ECO:0007669"/>
    <property type="project" value="InterPro"/>
</dbReference>
<keyword evidence="6" id="KW-1185">Reference proteome</keyword>
<dbReference type="AlphaFoldDB" id="A0A518E1I7"/>
<dbReference type="NCBIfam" id="TIGR00002">
    <property type="entry name" value="S16"/>
    <property type="match status" value="1"/>
</dbReference>
<keyword evidence="1 3" id="KW-0689">Ribosomal protein</keyword>
<protein>
    <recommendedName>
        <fullName evidence="3">Small ribosomal subunit protein bS16</fullName>
    </recommendedName>
</protein>
<evidence type="ECO:0000256" key="1">
    <source>
        <dbReference type="ARBA" id="ARBA00022980"/>
    </source>
</evidence>
<evidence type="ECO:0000313" key="5">
    <source>
        <dbReference type="EMBL" id="QDU97950.1"/>
    </source>
</evidence>
<dbReference type="GO" id="GO:0006412">
    <property type="term" value="P:translation"/>
    <property type="evidence" value="ECO:0007669"/>
    <property type="project" value="UniProtKB-UniRule"/>
</dbReference>
<proteinExistence type="inferred from homology"/>
<dbReference type="HAMAP" id="MF_00385">
    <property type="entry name" value="Ribosomal_bS16"/>
    <property type="match status" value="1"/>
</dbReference>
<evidence type="ECO:0000313" key="6">
    <source>
        <dbReference type="Proteomes" id="UP000317648"/>
    </source>
</evidence>
<dbReference type="RefSeq" id="WP_145056772.1">
    <property type="nucleotide sequence ID" value="NZ_CP036433.1"/>
</dbReference>
<dbReference type="InterPro" id="IPR000307">
    <property type="entry name" value="Ribosomal_bS16"/>
</dbReference>
<dbReference type="PANTHER" id="PTHR12919:SF20">
    <property type="entry name" value="SMALL RIBOSOMAL SUBUNIT PROTEIN BS16M"/>
    <property type="match status" value="1"/>
</dbReference>
<gene>
    <name evidence="3 5" type="primary">rpsP</name>
    <name evidence="5" type="ORF">Pla8534_58090</name>
</gene>
<name>A0A518E1I7_9BACT</name>
<evidence type="ECO:0000256" key="3">
    <source>
        <dbReference type="HAMAP-Rule" id="MF_00385"/>
    </source>
</evidence>
<evidence type="ECO:0000256" key="2">
    <source>
        <dbReference type="ARBA" id="ARBA00023274"/>
    </source>
</evidence>
<dbReference type="Gene3D" id="3.30.1320.10">
    <property type="match status" value="1"/>
</dbReference>
<dbReference type="InterPro" id="IPR023803">
    <property type="entry name" value="Ribosomal_bS16_dom_sf"/>
</dbReference>
<evidence type="ECO:0000256" key="4">
    <source>
        <dbReference type="SAM" id="MobiDB-lite"/>
    </source>
</evidence>
<accession>A0A518E1I7</accession>
<comment type="similarity">
    <text evidence="3">Belongs to the bacterial ribosomal protein bS16 family.</text>
</comment>
<dbReference type="GO" id="GO:0005737">
    <property type="term" value="C:cytoplasm"/>
    <property type="evidence" value="ECO:0007669"/>
    <property type="project" value="UniProtKB-ARBA"/>
</dbReference>
<dbReference type="PANTHER" id="PTHR12919">
    <property type="entry name" value="30S RIBOSOMAL PROTEIN S16"/>
    <property type="match status" value="1"/>
</dbReference>
<dbReference type="SUPFAM" id="SSF54565">
    <property type="entry name" value="Ribosomal protein S16"/>
    <property type="match status" value="1"/>
</dbReference>
<keyword evidence="2 3" id="KW-0687">Ribonucleoprotein</keyword>
<feature type="compositionally biased region" description="Low complexity" evidence="4">
    <location>
        <begin position="118"/>
        <end position="150"/>
    </location>
</feature>
<dbReference type="GO" id="GO:0015935">
    <property type="term" value="C:small ribosomal subunit"/>
    <property type="evidence" value="ECO:0007669"/>
    <property type="project" value="TreeGrafter"/>
</dbReference>
<dbReference type="EMBL" id="CP036433">
    <property type="protein sequence ID" value="QDU97950.1"/>
    <property type="molecule type" value="Genomic_DNA"/>
</dbReference>
<sequence length="150" mass="16440">MAVRIRLKKLGRKHRPFFRVCAMDARTPRDGRVIEELGYYDPMAPETDARAILNGERIDYWLGVGAQPTEKVGVLIKKYGSSGTHLEQQKTALERMQQKPELAPQPKVSLKKKEEPVAEAPADEAPAAEEAVATEEAAPDDAAAAEGSSE</sequence>
<organism evidence="5 6">
    <name type="scientific">Lignipirellula cremea</name>
    <dbReference type="NCBI Taxonomy" id="2528010"/>
    <lineage>
        <taxon>Bacteria</taxon>
        <taxon>Pseudomonadati</taxon>
        <taxon>Planctomycetota</taxon>
        <taxon>Planctomycetia</taxon>
        <taxon>Pirellulales</taxon>
        <taxon>Pirellulaceae</taxon>
        <taxon>Lignipirellula</taxon>
    </lineage>
</organism>
<dbReference type="OrthoDB" id="9807878at2"/>
<feature type="region of interest" description="Disordered" evidence="4">
    <location>
        <begin position="85"/>
        <end position="150"/>
    </location>
</feature>
<dbReference type="Pfam" id="PF00886">
    <property type="entry name" value="Ribosomal_S16"/>
    <property type="match status" value="1"/>
</dbReference>
<dbReference type="KEGG" id="lcre:Pla8534_58090"/>